<organism evidence="2 3">
    <name type="scientific">Pelosinus fermentans JBW45</name>
    <dbReference type="NCBI Taxonomy" id="1192197"/>
    <lineage>
        <taxon>Bacteria</taxon>
        <taxon>Bacillati</taxon>
        <taxon>Bacillota</taxon>
        <taxon>Negativicutes</taxon>
        <taxon>Selenomonadales</taxon>
        <taxon>Sporomusaceae</taxon>
        <taxon>Pelosinus</taxon>
    </lineage>
</organism>
<reference evidence="3" key="2">
    <citation type="submission" date="2015-02" db="EMBL/GenBank/DDBJ databases">
        <title>Complete Genome Sequence of Pelosinus fermentans JBW45.</title>
        <authorList>
            <person name="De Leon K.B."/>
            <person name="Utturkar S.M."/>
            <person name="Camilleri L.B."/>
            <person name="Arkin A.P."/>
            <person name="Fields M.W."/>
            <person name="Brown S.D."/>
            <person name="Wall J.D."/>
        </authorList>
    </citation>
    <scope>NUCLEOTIDE SEQUENCE [LARGE SCALE GENOMIC DNA]</scope>
    <source>
        <strain evidence="3">JBW45</strain>
    </source>
</reference>
<dbReference type="AlphaFoldDB" id="I8TNV0"/>
<dbReference type="RefSeq" id="WP_007960546.1">
    <property type="nucleotide sequence ID" value="NZ_CP010978.1"/>
</dbReference>
<protein>
    <submittedName>
        <fullName evidence="2">Uncharacterized protein</fullName>
    </submittedName>
</protein>
<proteinExistence type="predicted"/>
<evidence type="ECO:0000313" key="2">
    <source>
        <dbReference type="EMBL" id="AJQ29009.1"/>
    </source>
</evidence>
<sequence length="216" mass="23227">MMPIYARRGSAQYTIPDAAVPNTTKVTPFEIKQIIDVILVVHNELCGVTSIYYNPAVPQGGGRVNNSGSLRQPVPDNLKAPRLPGYDSGSQSLYNSTKTFFTGGQQRLSINNINNFINSYKNLQAASQSMIPGDTASLGLAAVANQAAGSKAAANTINTVRDNLVRFNAYLDGKNIWWNGDLCARTCQVSCQTSCQLACQGCNNNTCHNQNCGGWS</sequence>
<dbReference type="EMBL" id="CP010978">
    <property type="protein sequence ID" value="AJQ29009.1"/>
    <property type="molecule type" value="Genomic_DNA"/>
</dbReference>
<gene>
    <name evidence="2" type="ORF">JBW_03672</name>
</gene>
<accession>I8TNV0</accession>
<dbReference type="STRING" id="1192197.JBW_03672"/>
<evidence type="ECO:0000256" key="1">
    <source>
        <dbReference type="SAM" id="MobiDB-lite"/>
    </source>
</evidence>
<name>I8TNV0_9FIRM</name>
<dbReference type="HOGENOM" id="CLU_1276627_0_0_9"/>
<dbReference type="KEGG" id="pft:JBW_03672"/>
<dbReference type="Proteomes" id="UP000005361">
    <property type="component" value="Chromosome"/>
</dbReference>
<evidence type="ECO:0000313" key="3">
    <source>
        <dbReference type="Proteomes" id="UP000005361"/>
    </source>
</evidence>
<reference evidence="2 3" key="1">
    <citation type="journal article" date="2015" name="Genome Announc.">
        <title>Complete Genome Sequence of Pelosinus fermentans JBW45, a Member of a Remarkably Competitive Group of Negativicutes in the Firmicutes Phylum.</title>
        <authorList>
            <person name="De Leon K.B."/>
            <person name="Utturkar S.M."/>
            <person name="Camilleri L.B."/>
            <person name="Elias D.A."/>
            <person name="Arkin A.P."/>
            <person name="Fields M.W."/>
            <person name="Brown S.D."/>
            <person name="Wall J.D."/>
        </authorList>
    </citation>
    <scope>NUCLEOTIDE SEQUENCE [LARGE SCALE GENOMIC DNA]</scope>
    <source>
        <strain evidence="2 3">JBW45</strain>
    </source>
</reference>
<feature type="region of interest" description="Disordered" evidence="1">
    <location>
        <begin position="63"/>
        <end position="89"/>
    </location>
</feature>